<keyword evidence="9 12" id="KW-1133">Transmembrane helix</keyword>
<dbReference type="GO" id="GO:0046872">
    <property type="term" value="F:metal ion binding"/>
    <property type="evidence" value="ECO:0007669"/>
    <property type="project" value="UniProtKB-KW"/>
</dbReference>
<keyword evidence="10" id="KW-0408">Iron</keyword>
<name>A0AAW5HUN0_9CORY</name>
<accession>A0AAW5HUN0</accession>
<dbReference type="Proteomes" id="UP001205920">
    <property type="component" value="Unassembled WGS sequence"/>
</dbReference>
<feature type="transmembrane region" description="Helical" evidence="12">
    <location>
        <begin position="230"/>
        <end position="249"/>
    </location>
</feature>
<evidence type="ECO:0000256" key="9">
    <source>
        <dbReference type="ARBA" id="ARBA00022989"/>
    </source>
</evidence>
<dbReference type="GO" id="GO:0016682">
    <property type="term" value="F:oxidoreductase activity, acting on diphenols and related substances as donors, oxygen as acceptor"/>
    <property type="evidence" value="ECO:0007669"/>
    <property type="project" value="TreeGrafter"/>
</dbReference>
<reference evidence="13 14" key="1">
    <citation type="submission" date="2021-01" db="EMBL/GenBank/DDBJ databases">
        <title>Identification and Characterization of Corynebacterium sp.</title>
        <authorList>
            <person name="Luo Q."/>
            <person name="Qu P."/>
            <person name="Chen Q."/>
        </authorList>
    </citation>
    <scope>NUCLEOTIDE SEQUENCE [LARGE SCALE GENOMIC DNA]</scope>
    <source>
        <strain evidence="13 14">MC-18</strain>
    </source>
</reference>
<evidence type="ECO:0000256" key="12">
    <source>
        <dbReference type="SAM" id="Phobius"/>
    </source>
</evidence>
<dbReference type="AlphaFoldDB" id="A0AAW5HUN0"/>
<organism evidence="13 14">
    <name type="scientific">Corynebacterium lipophilum</name>
    <dbReference type="NCBI Taxonomy" id="2804918"/>
    <lineage>
        <taxon>Bacteria</taxon>
        <taxon>Bacillati</taxon>
        <taxon>Actinomycetota</taxon>
        <taxon>Actinomycetes</taxon>
        <taxon>Mycobacteriales</taxon>
        <taxon>Corynebacteriaceae</taxon>
        <taxon>Corynebacterium</taxon>
    </lineage>
</organism>
<evidence type="ECO:0000256" key="7">
    <source>
        <dbReference type="ARBA" id="ARBA00022723"/>
    </source>
</evidence>
<dbReference type="PIRSF" id="PIRSF000267">
    <property type="entry name" value="Cyt_oxidse_sub2"/>
    <property type="match status" value="1"/>
</dbReference>
<feature type="transmembrane region" description="Helical" evidence="12">
    <location>
        <begin position="167"/>
        <end position="189"/>
    </location>
</feature>
<evidence type="ECO:0000256" key="5">
    <source>
        <dbReference type="ARBA" id="ARBA00022617"/>
    </source>
</evidence>
<dbReference type="GO" id="GO:0070069">
    <property type="term" value="C:cytochrome complex"/>
    <property type="evidence" value="ECO:0007669"/>
    <property type="project" value="TreeGrafter"/>
</dbReference>
<feature type="transmembrane region" description="Helical" evidence="12">
    <location>
        <begin position="123"/>
        <end position="147"/>
    </location>
</feature>
<dbReference type="PANTHER" id="PTHR43141:SF5">
    <property type="entry name" value="CYTOCHROME BD-I UBIQUINOL OXIDASE SUBUNIT 2"/>
    <property type="match status" value="1"/>
</dbReference>
<dbReference type="RefSeq" id="WP_252931960.1">
    <property type="nucleotide sequence ID" value="NZ_JAEUWV010000018.1"/>
</dbReference>
<evidence type="ECO:0000313" key="13">
    <source>
        <dbReference type="EMBL" id="MCO6395209.1"/>
    </source>
</evidence>
<evidence type="ECO:0000256" key="8">
    <source>
        <dbReference type="ARBA" id="ARBA00022982"/>
    </source>
</evidence>
<keyword evidence="7" id="KW-0479">Metal-binding</keyword>
<feature type="transmembrane region" description="Helical" evidence="12">
    <location>
        <begin position="256"/>
        <end position="277"/>
    </location>
</feature>
<gene>
    <name evidence="13" type="primary">cydB</name>
    <name evidence="13" type="ORF">JMN37_09560</name>
</gene>
<dbReference type="GO" id="GO:0009055">
    <property type="term" value="F:electron transfer activity"/>
    <property type="evidence" value="ECO:0007669"/>
    <property type="project" value="TreeGrafter"/>
</dbReference>
<keyword evidence="11 12" id="KW-0472">Membrane</keyword>
<evidence type="ECO:0000256" key="3">
    <source>
        <dbReference type="ARBA" id="ARBA00022448"/>
    </source>
</evidence>
<evidence type="ECO:0000313" key="14">
    <source>
        <dbReference type="Proteomes" id="UP001205920"/>
    </source>
</evidence>
<dbReference type="NCBIfam" id="TIGR00203">
    <property type="entry name" value="cydB"/>
    <property type="match status" value="1"/>
</dbReference>
<evidence type="ECO:0000256" key="2">
    <source>
        <dbReference type="ARBA" id="ARBA00007543"/>
    </source>
</evidence>
<keyword evidence="14" id="KW-1185">Reference proteome</keyword>
<feature type="transmembrane region" description="Helical" evidence="12">
    <location>
        <begin position="6"/>
        <end position="35"/>
    </location>
</feature>
<comment type="similarity">
    <text evidence="2">Belongs to the cytochrome ubiquinol oxidase subunit 2 family.</text>
</comment>
<evidence type="ECO:0000256" key="11">
    <source>
        <dbReference type="ARBA" id="ARBA00023136"/>
    </source>
</evidence>
<protein>
    <submittedName>
        <fullName evidence="13">Cytochrome d ubiquinol oxidase subunit II</fullName>
    </submittedName>
</protein>
<dbReference type="GO" id="GO:0019646">
    <property type="term" value="P:aerobic electron transport chain"/>
    <property type="evidence" value="ECO:0007669"/>
    <property type="project" value="TreeGrafter"/>
</dbReference>
<dbReference type="PANTHER" id="PTHR43141">
    <property type="entry name" value="CYTOCHROME BD2 SUBUNIT II"/>
    <property type="match status" value="1"/>
</dbReference>
<evidence type="ECO:0000256" key="1">
    <source>
        <dbReference type="ARBA" id="ARBA00004651"/>
    </source>
</evidence>
<dbReference type="EMBL" id="JAEUWV010000018">
    <property type="protein sequence ID" value="MCO6395209.1"/>
    <property type="molecule type" value="Genomic_DNA"/>
</dbReference>
<dbReference type="InterPro" id="IPR003317">
    <property type="entry name" value="Cyt-d_oxidase_su2"/>
</dbReference>
<evidence type="ECO:0000256" key="6">
    <source>
        <dbReference type="ARBA" id="ARBA00022692"/>
    </source>
</evidence>
<comment type="subcellular location">
    <subcellularLocation>
        <location evidence="1">Cell membrane</location>
        <topology evidence="1">Multi-pass membrane protein</topology>
    </subcellularLocation>
</comment>
<dbReference type="Pfam" id="PF02322">
    <property type="entry name" value="Cyt_bd_oxida_II"/>
    <property type="match status" value="1"/>
</dbReference>
<evidence type="ECO:0000256" key="10">
    <source>
        <dbReference type="ARBA" id="ARBA00023004"/>
    </source>
</evidence>
<keyword evidence="8" id="KW-0249">Electron transport</keyword>
<feature type="transmembrane region" description="Helical" evidence="12">
    <location>
        <begin position="305"/>
        <end position="328"/>
    </location>
</feature>
<keyword evidence="4" id="KW-1003">Cell membrane</keyword>
<dbReference type="GO" id="GO:0005886">
    <property type="term" value="C:plasma membrane"/>
    <property type="evidence" value="ECO:0007669"/>
    <property type="project" value="UniProtKB-SubCell"/>
</dbReference>
<feature type="transmembrane region" description="Helical" evidence="12">
    <location>
        <begin position="81"/>
        <end position="102"/>
    </location>
</feature>
<keyword evidence="6 12" id="KW-0812">Transmembrane</keyword>
<feature type="transmembrane region" description="Helical" evidence="12">
    <location>
        <begin position="201"/>
        <end position="224"/>
    </location>
</feature>
<proteinExistence type="inferred from homology"/>
<evidence type="ECO:0000256" key="4">
    <source>
        <dbReference type="ARBA" id="ARBA00022475"/>
    </source>
</evidence>
<sequence>MDLQVLWFVIIGVFFTGYFVLEGFDFGVGMLLPFMKGDEIENDRRRTAAIRTIGPIWDGNEVWLITGGAAIFAAFPEWYATLFSGFYLPLVLILMGLIVRGVSLEWRVKVDTLKWRRLCDAGTAFGSYLPTLLWGVGFTNIVMGVPLNEQGRLDSFYDGFLGLLNPLGLLGGVAFVLLFMLHGATFLGFKSHDPLRAEMHAFAKKFIAGPAIVVGAAYLLWIQLTLGAGWTWIPLALAAVGLIVSAVAIAGNRDGLAFWMTAFAIICCAIVLFGSLFPDVMPSTSDLFAGWDIRNASSSPYTLKVMTWAAVCLTPIVLAGQIWTYWAFRKRVSV</sequence>
<keyword evidence="3" id="KW-0813">Transport</keyword>
<comment type="caution">
    <text evidence="13">The sequence shown here is derived from an EMBL/GenBank/DDBJ whole genome shotgun (WGS) entry which is preliminary data.</text>
</comment>
<keyword evidence="5" id="KW-0349">Heme</keyword>